<evidence type="ECO:0000313" key="19">
    <source>
        <dbReference type="Proteomes" id="UP000184612"/>
    </source>
</evidence>
<name>A0A1M7XWF5_9FIRM</name>
<feature type="domain" description="HAMP" evidence="17">
    <location>
        <begin position="187"/>
        <end position="239"/>
    </location>
</feature>
<evidence type="ECO:0000256" key="4">
    <source>
        <dbReference type="ARBA" id="ARBA00022475"/>
    </source>
</evidence>
<evidence type="ECO:0000256" key="11">
    <source>
        <dbReference type="ARBA" id="ARBA00022989"/>
    </source>
</evidence>
<dbReference type="CDD" id="cd00075">
    <property type="entry name" value="HATPase"/>
    <property type="match status" value="1"/>
</dbReference>
<evidence type="ECO:0000256" key="6">
    <source>
        <dbReference type="ARBA" id="ARBA00022679"/>
    </source>
</evidence>
<keyword evidence="13 15" id="KW-0472">Membrane</keyword>
<dbReference type="Gene3D" id="6.10.340.10">
    <property type="match status" value="1"/>
</dbReference>
<evidence type="ECO:0000256" key="1">
    <source>
        <dbReference type="ARBA" id="ARBA00000085"/>
    </source>
</evidence>
<dbReference type="SMART" id="SM00387">
    <property type="entry name" value="HATPase_c"/>
    <property type="match status" value="1"/>
</dbReference>
<feature type="domain" description="Histidine kinase" evidence="16">
    <location>
        <begin position="254"/>
        <end position="467"/>
    </location>
</feature>
<comment type="subcellular location">
    <subcellularLocation>
        <location evidence="2">Cell membrane</location>
        <topology evidence="2">Multi-pass membrane protein</topology>
    </subcellularLocation>
</comment>
<dbReference type="GO" id="GO:0005524">
    <property type="term" value="F:ATP binding"/>
    <property type="evidence" value="ECO:0007669"/>
    <property type="project" value="UniProtKB-KW"/>
</dbReference>
<sequence>MKLSWKIFRNTILLVFFALSLGGTIMISMTLKHSISSEIMQEKKEIQSMQRDMAVLMANDSRTLYLEESKVLELVIETLNENWRAEGRQFRIRDKEGKILAYSGNNPFVDMESPGENKLKYTIYQEQKLYYMQMTLAVKFTNDTVILDKCTNITSIFSLRNTQLRFFFIIMLSVGILCAVLNFLNMLWISKTLYQLQDTVVKMQQGDLKARVHSNSDDEIGVLAESFNNMADRLEKDILELKEEARRQEEFVGSFAHEIRTPLTSIIGYADLLRRKQLEETAYFTATNYIFTEGKRLEGLSVKLLDLLVVKSAVRDYTVLSIRKLLEDSIGTMQSLLDEKEITVVRELDELNVRADEQLMKTVLINLMDNARKAVDIAGRIRIEAKAEGKKVRITVSDNGRGIPTEEIPKIQEAFYRVDKSRSRKEGGVGLGLAICANIMKLHGGEIQFESGLAKGTKVTLLWEGAVNEAQAK</sequence>
<dbReference type="InterPro" id="IPR036890">
    <property type="entry name" value="HATPase_C_sf"/>
</dbReference>
<dbReference type="PROSITE" id="PS50109">
    <property type="entry name" value="HIS_KIN"/>
    <property type="match status" value="1"/>
</dbReference>
<dbReference type="SUPFAM" id="SSF55874">
    <property type="entry name" value="ATPase domain of HSP90 chaperone/DNA topoisomerase II/histidine kinase"/>
    <property type="match status" value="1"/>
</dbReference>
<dbReference type="InterPro" id="IPR003660">
    <property type="entry name" value="HAMP_dom"/>
</dbReference>
<dbReference type="EC" id="2.7.13.3" evidence="3"/>
<evidence type="ECO:0000256" key="13">
    <source>
        <dbReference type="ARBA" id="ARBA00023136"/>
    </source>
</evidence>
<evidence type="ECO:0000256" key="14">
    <source>
        <dbReference type="SAM" id="Coils"/>
    </source>
</evidence>
<feature type="transmembrane region" description="Helical" evidence="15">
    <location>
        <begin position="12"/>
        <end position="31"/>
    </location>
</feature>
<keyword evidence="5" id="KW-0597">Phosphoprotein</keyword>
<keyword evidence="6" id="KW-0808">Transferase</keyword>
<dbReference type="InterPro" id="IPR050398">
    <property type="entry name" value="HssS/ArlS-like"/>
</dbReference>
<dbReference type="Gene3D" id="3.30.565.10">
    <property type="entry name" value="Histidine kinase-like ATPase, C-terminal domain"/>
    <property type="match status" value="1"/>
</dbReference>
<dbReference type="SMART" id="SM00388">
    <property type="entry name" value="HisKA"/>
    <property type="match status" value="1"/>
</dbReference>
<evidence type="ECO:0000256" key="9">
    <source>
        <dbReference type="ARBA" id="ARBA00022777"/>
    </source>
</evidence>
<dbReference type="CDD" id="cd06225">
    <property type="entry name" value="HAMP"/>
    <property type="match status" value="1"/>
</dbReference>
<keyword evidence="8" id="KW-0547">Nucleotide-binding</keyword>
<dbReference type="InterPro" id="IPR005467">
    <property type="entry name" value="His_kinase_dom"/>
</dbReference>
<dbReference type="SMART" id="SM00304">
    <property type="entry name" value="HAMP"/>
    <property type="match status" value="1"/>
</dbReference>
<dbReference type="InterPro" id="IPR003594">
    <property type="entry name" value="HATPase_dom"/>
</dbReference>
<dbReference type="GO" id="GO:0005886">
    <property type="term" value="C:plasma membrane"/>
    <property type="evidence" value="ECO:0007669"/>
    <property type="project" value="UniProtKB-SubCell"/>
</dbReference>
<dbReference type="EMBL" id="FRFD01000003">
    <property type="protein sequence ID" value="SHO42967.1"/>
    <property type="molecule type" value="Genomic_DNA"/>
</dbReference>
<comment type="catalytic activity">
    <reaction evidence="1">
        <text>ATP + protein L-histidine = ADP + protein N-phospho-L-histidine.</text>
        <dbReference type="EC" id="2.7.13.3"/>
    </reaction>
</comment>
<dbReference type="InterPro" id="IPR003661">
    <property type="entry name" value="HisK_dim/P_dom"/>
</dbReference>
<evidence type="ECO:0000256" key="7">
    <source>
        <dbReference type="ARBA" id="ARBA00022692"/>
    </source>
</evidence>
<dbReference type="FunFam" id="3.30.565.10:FF:000006">
    <property type="entry name" value="Sensor histidine kinase WalK"/>
    <property type="match status" value="1"/>
</dbReference>
<dbReference type="PRINTS" id="PR00344">
    <property type="entry name" value="BCTRLSENSOR"/>
</dbReference>
<dbReference type="Pfam" id="PF00672">
    <property type="entry name" value="HAMP"/>
    <property type="match status" value="1"/>
</dbReference>
<proteinExistence type="predicted"/>
<keyword evidence="11 15" id="KW-1133">Transmembrane helix</keyword>
<dbReference type="GO" id="GO:0000155">
    <property type="term" value="F:phosphorelay sensor kinase activity"/>
    <property type="evidence" value="ECO:0007669"/>
    <property type="project" value="InterPro"/>
</dbReference>
<dbReference type="PANTHER" id="PTHR45528:SF1">
    <property type="entry name" value="SENSOR HISTIDINE KINASE CPXA"/>
    <property type="match status" value="1"/>
</dbReference>
<keyword evidence="12" id="KW-0902">Two-component regulatory system</keyword>
<organism evidence="18 19">
    <name type="scientific">Anaerocolumna xylanovorans DSM 12503</name>
    <dbReference type="NCBI Taxonomy" id="1121345"/>
    <lineage>
        <taxon>Bacteria</taxon>
        <taxon>Bacillati</taxon>
        <taxon>Bacillota</taxon>
        <taxon>Clostridia</taxon>
        <taxon>Lachnospirales</taxon>
        <taxon>Lachnospiraceae</taxon>
        <taxon>Anaerocolumna</taxon>
    </lineage>
</organism>
<dbReference type="OrthoDB" id="9786919at2"/>
<dbReference type="PANTHER" id="PTHR45528">
    <property type="entry name" value="SENSOR HISTIDINE KINASE CPXA"/>
    <property type="match status" value="1"/>
</dbReference>
<keyword evidence="4" id="KW-1003">Cell membrane</keyword>
<dbReference type="SUPFAM" id="SSF158472">
    <property type="entry name" value="HAMP domain-like"/>
    <property type="match status" value="1"/>
</dbReference>
<evidence type="ECO:0000256" key="15">
    <source>
        <dbReference type="SAM" id="Phobius"/>
    </source>
</evidence>
<keyword evidence="10" id="KW-0067">ATP-binding</keyword>
<evidence type="ECO:0000256" key="5">
    <source>
        <dbReference type="ARBA" id="ARBA00022553"/>
    </source>
</evidence>
<dbReference type="CDD" id="cd00082">
    <property type="entry name" value="HisKA"/>
    <property type="match status" value="1"/>
</dbReference>
<accession>A0A1M7XWF5</accession>
<dbReference type="AlphaFoldDB" id="A0A1M7XWF5"/>
<keyword evidence="14" id="KW-0175">Coiled coil</keyword>
<dbReference type="PROSITE" id="PS50885">
    <property type="entry name" value="HAMP"/>
    <property type="match status" value="1"/>
</dbReference>
<dbReference type="STRING" id="1121345.SAMN02745217_00041"/>
<dbReference type="Gene3D" id="1.10.287.130">
    <property type="match status" value="1"/>
</dbReference>
<evidence type="ECO:0000256" key="10">
    <source>
        <dbReference type="ARBA" id="ARBA00022840"/>
    </source>
</evidence>
<dbReference type="Pfam" id="PF00512">
    <property type="entry name" value="HisKA"/>
    <property type="match status" value="1"/>
</dbReference>
<evidence type="ECO:0000313" key="18">
    <source>
        <dbReference type="EMBL" id="SHO42967.1"/>
    </source>
</evidence>
<keyword evidence="7 15" id="KW-0812">Transmembrane</keyword>
<dbReference type="Pfam" id="PF02518">
    <property type="entry name" value="HATPase_c"/>
    <property type="match status" value="1"/>
</dbReference>
<feature type="coiled-coil region" evidence="14">
    <location>
        <begin position="32"/>
        <end position="59"/>
    </location>
</feature>
<keyword evidence="19" id="KW-1185">Reference proteome</keyword>
<dbReference type="InterPro" id="IPR036097">
    <property type="entry name" value="HisK_dim/P_sf"/>
</dbReference>
<evidence type="ECO:0000256" key="8">
    <source>
        <dbReference type="ARBA" id="ARBA00022741"/>
    </source>
</evidence>
<gene>
    <name evidence="18" type="ORF">SAMN02745217_00041</name>
</gene>
<reference evidence="18 19" key="1">
    <citation type="submission" date="2016-12" db="EMBL/GenBank/DDBJ databases">
        <authorList>
            <person name="Song W.-J."/>
            <person name="Kurnit D.M."/>
        </authorList>
    </citation>
    <scope>NUCLEOTIDE SEQUENCE [LARGE SCALE GENOMIC DNA]</scope>
    <source>
        <strain evidence="18 19">DSM 12503</strain>
    </source>
</reference>
<feature type="coiled-coil region" evidence="14">
    <location>
        <begin position="224"/>
        <end position="251"/>
    </location>
</feature>
<feature type="transmembrane region" description="Helical" evidence="15">
    <location>
        <begin position="166"/>
        <end position="189"/>
    </location>
</feature>
<dbReference type="InterPro" id="IPR004358">
    <property type="entry name" value="Sig_transdc_His_kin-like_C"/>
</dbReference>
<keyword evidence="9 18" id="KW-0418">Kinase</keyword>
<evidence type="ECO:0000256" key="12">
    <source>
        <dbReference type="ARBA" id="ARBA00023012"/>
    </source>
</evidence>
<evidence type="ECO:0000259" key="16">
    <source>
        <dbReference type="PROSITE" id="PS50109"/>
    </source>
</evidence>
<protein>
    <recommendedName>
        <fullName evidence="3">histidine kinase</fullName>
        <ecNumber evidence="3">2.7.13.3</ecNumber>
    </recommendedName>
</protein>
<evidence type="ECO:0000259" key="17">
    <source>
        <dbReference type="PROSITE" id="PS50885"/>
    </source>
</evidence>
<dbReference type="Proteomes" id="UP000184612">
    <property type="component" value="Unassembled WGS sequence"/>
</dbReference>
<evidence type="ECO:0000256" key="3">
    <source>
        <dbReference type="ARBA" id="ARBA00012438"/>
    </source>
</evidence>
<dbReference type="SUPFAM" id="SSF47384">
    <property type="entry name" value="Homodimeric domain of signal transducing histidine kinase"/>
    <property type="match status" value="1"/>
</dbReference>
<dbReference type="RefSeq" id="WP_073586810.1">
    <property type="nucleotide sequence ID" value="NZ_FRFD01000003.1"/>
</dbReference>
<evidence type="ECO:0000256" key="2">
    <source>
        <dbReference type="ARBA" id="ARBA00004651"/>
    </source>
</evidence>